<evidence type="ECO:0000256" key="1">
    <source>
        <dbReference type="ARBA" id="ARBA00004123"/>
    </source>
</evidence>
<dbReference type="OrthoDB" id="268479at2759"/>
<protein>
    <submittedName>
        <fullName evidence="4">Uncharacterized protein</fullName>
    </submittedName>
</protein>
<dbReference type="Proteomes" id="UP000051530">
    <property type="component" value="Unassembled WGS sequence"/>
</dbReference>
<comment type="caution">
    <text evidence="4">The sequence shown here is derived from an EMBL/GenBank/DDBJ whole genome shotgun (WGS) entry which is preliminary data.</text>
</comment>
<reference evidence="4 5" key="1">
    <citation type="submission" date="2015-07" db="EMBL/GenBank/DDBJ databases">
        <title>The genome of Pseudoloma neurophilia, a relevant intracellular parasite of the zebrafish.</title>
        <authorList>
            <person name="Ndikumana S."/>
            <person name="Pelin A."/>
            <person name="Sanders J."/>
            <person name="Corradi N."/>
        </authorList>
    </citation>
    <scope>NUCLEOTIDE SEQUENCE [LARGE SCALE GENOMIC DNA]</scope>
    <source>
        <strain evidence="4 5">MK1</strain>
    </source>
</reference>
<name>A0A0R0LZJ9_9MICR</name>
<organism evidence="4 5">
    <name type="scientific">Pseudoloma neurophilia</name>
    <dbReference type="NCBI Taxonomy" id="146866"/>
    <lineage>
        <taxon>Eukaryota</taxon>
        <taxon>Fungi</taxon>
        <taxon>Fungi incertae sedis</taxon>
        <taxon>Microsporidia</taxon>
        <taxon>Pseudoloma</taxon>
    </lineage>
</organism>
<dbReference type="GO" id="GO:0051603">
    <property type="term" value="P:proteolysis involved in protein catabolic process"/>
    <property type="evidence" value="ECO:0007669"/>
    <property type="project" value="InterPro"/>
</dbReference>
<dbReference type="EMBL" id="LGUB01000063">
    <property type="protein sequence ID" value="KRH94520.1"/>
    <property type="molecule type" value="Genomic_DNA"/>
</dbReference>
<keyword evidence="2" id="KW-0963">Cytoplasm</keyword>
<keyword evidence="3" id="KW-0647">Proteasome</keyword>
<keyword evidence="5" id="KW-1185">Reference proteome</keyword>
<proteinExistence type="predicted"/>
<dbReference type="Pfam" id="PF00227">
    <property type="entry name" value="Proteasome"/>
    <property type="match status" value="1"/>
</dbReference>
<evidence type="ECO:0000313" key="5">
    <source>
        <dbReference type="Proteomes" id="UP000051530"/>
    </source>
</evidence>
<gene>
    <name evidence="4" type="ORF">M153_2230005881</name>
</gene>
<accession>A0A0R0LZJ9</accession>
<dbReference type="VEuPathDB" id="MicrosporidiaDB:M153_2230005881"/>
<dbReference type="GO" id="GO:0005737">
    <property type="term" value="C:cytoplasm"/>
    <property type="evidence" value="ECO:0007669"/>
    <property type="project" value="TreeGrafter"/>
</dbReference>
<dbReference type="GO" id="GO:0005634">
    <property type="term" value="C:nucleus"/>
    <property type="evidence" value="ECO:0007669"/>
    <property type="project" value="UniProtKB-SubCell"/>
</dbReference>
<dbReference type="Gene3D" id="3.60.20.10">
    <property type="entry name" value="Glutamine Phosphoribosylpyrophosphate, subunit 1, domain 1"/>
    <property type="match status" value="1"/>
</dbReference>
<sequence>MSIFSNQTATFHTDEKKQSKKSFINKDSINFEINENGMLTTPLQRASADDLYTSNSGTVMCFKQRDFVILACDTRHSSEMGINSRKMVKCFEIDNQTKKFLFAGIGFYPDLNELYFRLKYQIDLFMNHHEREIALKELVHVLMNILYSRRSGLIYYVFPVLVGLNKKDEPTIYATDCVGNYEQKKCVCYGSGQQIIQPLLDSVINGYNNETRPVFVKEKNEDSSSYDEAVYEENQSVSIVVEESSGTSQSKIDTELDFESAIELTKKVFYAAAERDVKTGDFLQIFVYTKDGIQQQTFDLRKD</sequence>
<dbReference type="SUPFAM" id="SSF56235">
    <property type="entry name" value="N-terminal nucleophile aminohydrolases (Ntn hydrolases)"/>
    <property type="match status" value="1"/>
</dbReference>
<dbReference type="InterPro" id="IPR023333">
    <property type="entry name" value="Proteasome_suB-type"/>
</dbReference>
<comment type="subcellular location">
    <subcellularLocation>
        <location evidence="1">Nucleus</location>
    </subcellularLocation>
</comment>
<dbReference type="AlphaFoldDB" id="A0A0R0LZJ9"/>
<dbReference type="PANTHER" id="PTHR32194">
    <property type="entry name" value="METALLOPROTEASE TLDD"/>
    <property type="match status" value="1"/>
</dbReference>
<evidence type="ECO:0000313" key="4">
    <source>
        <dbReference type="EMBL" id="KRH94520.1"/>
    </source>
</evidence>
<evidence type="ECO:0000256" key="3">
    <source>
        <dbReference type="ARBA" id="ARBA00022942"/>
    </source>
</evidence>
<dbReference type="PANTHER" id="PTHR32194:SF2">
    <property type="entry name" value="PROTEASOME SUBUNIT BETA TYPE-1"/>
    <property type="match status" value="1"/>
</dbReference>
<dbReference type="InterPro" id="IPR001353">
    <property type="entry name" value="Proteasome_sua/b"/>
</dbReference>
<dbReference type="GO" id="GO:0005839">
    <property type="term" value="C:proteasome core complex"/>
    <property type="evidence" value="ECO:0007669"/>
    <property type="project" value="InterPro"/>
</dbReference>
<dbReference type="InterPro" id="IPR029055">
    <property type="entry name" value="Ntn_hydrolases_N"/>
</dbReference>
<evidence type="ECO:0000256" key="2">
    <source>
        <dbReference type="ARBA" id="ARBA00022490"/>
    </source>
</evidence>